<keyword evidence="2 4" id="KW-0808">Transferase</keyword>
<evidence type="ECO:0000256" key="3">
    <source>
        <dbReference type="SAM" id="MobiDB-lite"/>
    </source>
</evidence>
<dbReference type="EMBL" id="JBHSQS010000010">
    <property type="protein sequence ID" value="MFC5925328.1"/>
    <property type="molecule type" value="Genomic_DNA"/>
</dbReference>
<dbReference type="GO" id="GO:0032259">
    <property type="term" value="P:methylation"/>
    <property type="evidence" value="ECO:0007669"/>
    <property type="project" value="UniProtKB-KW"/>
</dbReference>
<keyword evidence="1 4" id="KW-0489">Methyltransferase</keyword>
<sequence length="380" mass="39919">MSIPWRDAMSRALYGPGGFFVAGPGPADHFRTSVHASPAFTTALLRLITKVDASLSHPAQLDVVDVGAGRGELLHGLLRAAEDTAGSAVRDETSALAIRPSLAKRVRFTAVELAPRPEHLPDEIGWVSEIPDGITGVLLATEWLDNVPLDVAVHTGDGWRYLLVDPSSGTETVGGPVDSADLDWLTTWWPAAPGGTGRSNRDAGDVTWPDATSETGSGFRATPHSDHPRVEIGRTRDRAWAEAIRKIERGMAVAVDYGHLRESRPVHGTLTGYRGGRQVLPVPDGTADVTAHVAMDSVASAGAAVARCAYSLDLQREALRALGADGGRPPLSLAGTDPAGYVRSLAAASAVAELTDPAGLGGHWWLRQPVGVPLGPAVAR</sequence>
<evidence type="ECO:0000313" key="5">
    <source>
        <dbReference type="Proteomes" id="UP001596226"/>
    </source>
</evidence>
<evidence type="ECO:0000256" key="2">
    <source>
        <dbReference type="ARBA" id="ARBA00022679"/>
    </source>
</evidence>
<dbReference type="Gene3D" id="3.40.50.12710">
    <property type="match status" value="1"/>
</dbReference>
<name>A0ABW1H7Y6_9ACTN</name>
<organism evidence="4 5">
    <name type="scientific">Micromonospora vulcania</name>
    <dbReference type="NCBI Taxonomy" id="1441873"/>
    <lineage>
        <taxon>Bacteria</taxon>
        <taxon>Bacillati</taxon>
        <taxon>Actinomycetota</taxon>
        <taxon>Actinomycetes</taxon>
        <taxon>Micromonosporales</taxon>
        <taxon>Micromonosporaceae</taxon>
        <taxon>Micromonospora</taxon>
    </lineage>
</organism>
<protein>
    <submittedName>
        <fullName evidence="4">SAM-dependent methyltransferase</fullName>
        <ecNumber evidence="4">2.1.1.-</ecNumber>
    </submittedName>
</protein>
<proteinExistence type="predicted"/>
<dbReference type="InterPro" id="IPR038375">
    <property type="entry name" value="NDUFAF7_sf"/>
</dbReference>
<dbReference type="InterPro" id="IPR003788">
    <property type="entry name" value="NDUFAF7"/>
</dbReference>
<keyword evidence="5" id="KW-1185">Reference proteome</keyword>
<gene>
    <name evidence="4" type="ORF">ACFQGL_18460</name>
</gene>
<dbReference type="RefSeq" id="WP_377513364.1">
    <property type="nucleotide sequence ID" value="NZ_JBHSQS010000010.1"/>
</dbReference>
<accession>A0ABW1H7Y6</accession>
<comment type="caution">
    <text evidence="4">The sequence shown here is derived from an EMBL/GenBank/DDBJ whole genome shotgun (WGS) entry which is preliminary data.</text>
</comment>
<dbReference type="InterPro" id="IPR029063">
    <property type="entry name" value="SAM-dependent_MTases_sf"/>
</dbReference>
<dbReference type="EC" id="2.1.1.-" evidence="4"/>
<dbReference type="PANTHER" id="PTHR12049">
    <property type="entry name" value="PROTEIN ARGININE METHYLTRANSFERASE NDUFAF7, MITOCHONDRIAL"/>
    <property type="match status" value="1"/>
</dbReference>
<dbReference type="SUPFAM" id="SSF53335">
    <property type="entry name" value="S-adenosyl-L-methionine-dependent methyltransferases"/>
    <property type="match status" value="1"/>
</dbReference>
<dbReference type="Proteomes" id="UP001596226">
    <property type="component" value="Unassembled WGS sequence"/>
</dbReference>
<dbReference type="Pfam" id="PF02636">
    <property type="entry name" value="Methyltransf_28"/>
    <property type="match status" value="1"/>
</dbReference>
<evidence type="ECO:0000256" key="1">
    <source>
        <dbReference type="ARBA" id="ARBA00022603"/>
    </source>
</evidence>
<evidence type="ECO:0000313" key="4">
    <source>
        <dbReference type="EMBL" id="MFC5925328.1"/>
    </source>
</evidence>
<dbReference type="GO" id="GO:0008168">
    <property type="term" value="F:methyltransferase activity"/>
    <property type="evidence" value="ECO:0007669"/>
    <property type="project" value="UniProtKB-KW"/>
</dbReference>
<dbReference type="PANTHER" id="PTHR12049:SF7">
    <property type="entry name" value="PROTEIN ARGININE METHYLTRANSFERASE NDUFAF7, MITOCHONDRIAL"/>
    <property type="match status" value="1"/>
</dbReference>
<reference evidence="5" key="1">
    <citation type="journal article" date="2019" name="Int. J. Syst. Evol. Microbiol.">
        <title>The Global Catalogue of Microorganisms (GCM) 10K type strain sequencing project: providing services to taxonomists for standard genome sequencing and annotation.</title>
        <authorList>
            <consortium name="The Broad Institute Genomics Platform"/>
            <consortium name="The Broad Institute Genome Sequencing Center for Infectious Disease"/>
            <person name="Wu L."/>
            <person name="Ma J."/>
        </authorList>
    </citation>
    <scope>NUCLEOTIDE SEQUENCE [LARGE SCALE GENOMIC DNA]</scope>
    <source>
        <strain evidence="5">CGMCC 4.7144</strain>
    </source>
</reference>
<feature type="region of interest" description="Disordered" evidence="3">
    <location>
        <begin position="193"/>
        <end position="229"/>
    </location>
</feature>